<reference evidence="4 5" key="1">
    <citation type="submission" date="2020-08" db="EMBL/GenBank/DDBJ databases">
        <title>Description of novel Flavobacterium F-392 isolate.</title>
        <authorList>
            <person name="Saticioglu I.B."/>
            <person name="Duman M."/>
            <person name="Altun S."/>
        </authorList>
    </citation>
    <scope>NUCLEOTIDE SEQUENCE [LARGE SCALE GENOMIC DNA]</scope>
    <source>
        <strain evidence="4 5">F-392</strain>
    </source>
</reference>
<evidence type="ECO:0000256" key="2">
    <source>
        <dbReference type="ARBA" id="ARBA00022801"/>
    </source>
</evidence>
<evidence type="ECO:0000256" key="1">
    <source>
        <dbReference type="ARBA" id="ARBA00022670"/>
    </source>
</evidence>
<dbReference type="PANTHER" id="PTHR10381:SF70">
    <property type="entry name" value="ATP-DEPENDENT CLP PROTEASE PROTEOLYTIC SUBUNIT"/>
    <property type="match status" value="1"/>
</dbReference>
<evidence type="ECO:0000256" key="3">
    <source>
        <dbReference type="ARBA" id="ARBA00022825"/>
    </source>
</evidence>
<dbReference type="SUPFAM" id="SSF52096">
    <property type="entry name" value="ClpP/crotonase"/>
    <property type="match status" value="1"/>
</dbReference>
<dbReference type="RefSeq" id="WP_187016951.1">
    <property type="nucleotide sequence ID" value="NZ_JACRUK010000003.1"/>
</dbReference>
<protein>
    <submittedName>
        <fullName evidence="4">Clp protease ClpP</fullName>
    </submittedName>
</protein>
<dbReference type="GO" id="GO:0004252">
    <property type="term" value="F:serine-type endopeptidase activity"/>
    <property type="evidence" value="ECO:0007669"/>
    <property type="project" value="TreeGrafter"/>
</dbReference>
<organism evidence="4 5">
    <name type="scientific">Flavobacterium muglaense</name>
    <dbReference type="NCBI Taxonomy" id="2764716"/>
    <lineage>
        <taxon>Bacteria</taxon>
        <taxon>Pseudomonadati</taxon>
        <taxon>Bacteroidota</taxon>
        <taxon>Flavobacteriia</taxon>
        <taxon>Flavobacteriales</taxon>
        <taxon>Flavobacteriaceae</taxon>
        <taxon>Flavobacterium</taxon>
    </lineage>
</organism>
<keyword evidence="3" id="KW-0720">Serine protease</keyword>
<name>A0A923MY45_9FLAO</name>
<gene>
    <name evidence="4" type="ORF">H8R25_02230</name>
</gene>
<keyword evidence="5" id="KW-1185">Reference proteome</keyword>
<dbReference type="GO" id="GO:0051117">
    <property type="term" value="F:ATPase binding"/>
    <property type="evidence" value="ECO:0007669"/>
    <property type="project" value="TreeGrafter"/>
</dbReference>
<dbReference type="Pfam" id="PF00574">
    <property type="entry name" value="CLP_protease"/>
    <property type="match status" value="1"/>
</dbReference>
<evidence type="ECO:0000313" key="4">
    <source>
        <dbReference type="EMBL" id="MBC5843255.1"/>
    </source>
</evidence>
<dbReference type="GO" id="GO:0006515">
    <property type="term" value="P:protein quality control for misfolded or incompletely synthesized proteins"/>
    <property type="evidence" value="ECO:0007669"/>
    <property type="project" value="TreeGrafter"/>
</dbReference>
<dbReference type="EMBL" id="JACRUL010000003">
    <property type="protein sequence ID" value="MBC5843255.1"/>
    <property type="molecule type" value="Genomic_DNA"/>
</dbReference>
<dbReference type="CDD" id="cd07016">
    <property type="entry name" value="S14_ClpP_1"/>
    <property type="match status" value="1"/>
</dbReference>
<proteinExistence type="predicted"/>
<accession>A0A923MY45</accession>
<evidence type="ECO:0000313" key="5">
    <source>
        <dbReference type="Proteomes" id="UP000641454"/>
    </source>
</evidence>
<comment type="caution">
    <text evidence="4">The sequence shown here is derived from an EMBL/GenBank/DDBJ whole genome shotgun (WGS) entry which is preliminary data.</text>
</comment>
<dbReference type="InterPro" id="IPR023562">
    <property type="entry name" value="ClpP/TepA"/>
</dbReference>
<sequence>MDSKIGVLYVNGVIGQDTTLLDVIKQVKNQSDSTEFLVKIDSVGGYVDAGNDIYNYLKNLSIPVTTYTTKAYSIASVIFMAGSTRIIPADAQDALMIHLPWMEAVGDYSTLSDHLNELKATEDKLVKFYSEATGIDKDTIHSLLKSETYLSAEQAKDFGFATELSIQQKAVAMLTLNNNNKEIKESLMNKLERKIDSIMNLLTGKIKAEKVVQDATGLELKFPELESTDTVEVDAKVTLDGKDADGEFLLPDGSTIVTVKGKVSEIKPADVVSTEDVPAEDAPVAIEVEEISNEDLPTDATPEEKDAMIADLQEQVIELKAKLAEYEVEEVVEETVDVEEVNKMVELIEAMAIKQVEMENKYLALAKSVSSDFTSTNKKEIKTSVKGSTENMSRAMQILNSK</sequence>
<dbReference type="GO" id="GO:0004176">
    <property type="term" value="F:ATP-dependent peptidase activity"/>
    <property type="evidence" value="ECO:0007669"/>
    <property type="project" value="TreeGrafter"/>
</dbReference>
<dbReference type="AlphaFoldDB" id="A0A923MY45"/>
<keyword evidence="2" id="KW-0378">Hydrolase</keyword>
<dbReference type="PANTHER" id="PTHR10381">
    <property type="entry name" value="ATP-DEPENDENT CLP PROTEASE PROTEOLYTIC SUBUNIT"/>
    <property type="match status" value="1"/>
</dbReference>
<dbReference type="Gene3D" id="3.90.226.10">
    <property type="entry name" value="2-enoyl-CoA Hydratase, Chain A, domain 1"/>
    <property type="match status" value="1"/>
</dbReference>
<keyword evidence="1 4" id="KW-0645">Protease</keyword>
<dbReference type="GO" id="GO:0009368">
    <property type="term" value="C:endopeptidase Clp complex"/>
    <property type="evidence" value="ECO:0007669"/>
    <property type="project" value="TreeGrafter"/>
</dbReference>
<dbReference type="InterPro" id="IPR029045">
    <property type="entry name" value="ClpP/crotonase-like_dom_sf"/>
</dbReference>
<dbReference type="Proteomes" id="UP000641454">
    <property type="component" value="Unassembled WGS sequence"/>
</dbReference>